<dbReference type="GO" id="GO:0006283">
    <property type="term" value="P:transcription-coupled nucleotide-excision repair"/>
    <property type="evidence" value="ECO:0007669"/>
    <property type="project" value="TreeGrafter"/>
</dbReference>
<feature type="compositionally biased region" description="Basic and acidic residues" evidence="3">
    <location>
        <begin position="848"/>
        <end position="873"/>
    </location>
</feature>
<dbReference type="PANTHER" id="PTHR45629">
    <property type="entry name" value="SNF2/RAD54 FAMILY MEMBER"/>
    <property type="match status" value="1"/>
</dbReference>
<evidence type="ECO:0000259" key="5">
    <source>
        <dbReference type="PROSITE" id="PS51194"/>
    </source>
</evidence>
<feature type="region of interest" description="Disordered" evidence="3">
    <location>
        <begin position="1096"/>
        <end position="1143"/>
    </location>
</feature>
<dbReference type="PROSITE" id="PS51194">
    <property type="entry name" value="HELICASE_CTER"/>
    <property type="match status" value="1"/>
</dbReference>
<feature type="compositionally biased region" description="Polar residues" evidence="3">
    <location>
        <begin position="836"/>
        <end position="847"/>
    </location>
</feature>
<feature type="compositionally biased region" description="Polar residues" evidence="3">
    <location>
        <begin position="914"/>
        <end position="924"/>
    </location>
</feature>
<feature type="region of interest" description="Disordered" evidence="3">
    <location>
        <begin position="949"/>
        <end position="986"/>
    </location>
</feature>
<dbReference type="Pfam" id="PF00271">
    <property type="entry name" value="Helicase_C"/>
    <property type="match status" value="1"/>
</dbReference>
<dbReference type="Pfam" id="PF00176">
    <property type="entry name" value="SNF2-rel_dom"/>
    <property type="match status" value="1"/>
</dbReference>
<evidence type="ECO:0000256" key="3">
    <source>
        <dbReference type="SAM" id="MobiDB-lite"/>
    </source>
</evidence>
<feature type="domain" description="Helicase C-terminal" evidence="5">
    <location>
        <begin position="635"/>
        <end position="806"/>
    </location>
</feature>
<dbReference type="InterPro" id="IPR049730">
    <property type="entry name" value="SNF2/RAD54-like_C"/>
</dbReference>
<dbReference type="FunFam" id="3.40.50.10810:FF:000042">
    <property type="entry name" value="SNF2 family helicase-like protein"/>
    <property type="match status" value="1"/>
</dbReference>
<feature type="compositionally biased region" description="Basic residues" evidence="3">
    <location>
        <begin position="968"/>
        <end position="978"/>
    </location>
</feature>
<dbReference type="InterPro" id="IPR000330">
    <property type="entry name" value="SNF2_N"/>
</dbReference>
<sequence length="1435" mass="163609">MNTSDSYLTSSSSTSQKSVDNLMRFSVNKGLIEKSDNQEIDCIQRVTVYDHNVFEAGVIEQANDALMKHRTVQIKAVKERLSALGDDIMSAQNELGKMEQLLDNLLSEIPNGGSTNRLENRKIRSLELEIETKMKHIDTLSSRKTALITKLSTLEKTFPNNSTPETVRSEALQATGSTKSLLIMDIKPPRRQSIINPPNEKNRKNNVKELNKLAKVKHNDDADIKAFQERLRRQRRIDLLEKQLAKEHETQSIDPEDGKLDGGFCVPGSIWSRLFDYQKRGVSWLWNLHQKGCGGIVGDEMGLGKTIQVIALLAGLHYSKIEDRSHRLYLSASSSNSEIQQDFVGLGPCLIVCPATVLKQWMSEFHSWWPPIRVAILHSTGSGYGKPNKLIQTISNNPGSVLLTTYATLVTYRDVLTSRNWSYIILDEGHKIKNPEAEATLAVKHFSTPHRLILSGSPIQNNLRELWSIFDFVCPGRLGPLPEFMQQFSIPITQGGYATASPLQVETAYQCACTLRDLLKPYLIRRLKADVQIQLPSKSEQVLFCRLTEYQRKLYREYLESQTCKDLLNGKGNIFPSLILLRNLCNHPDLATGGPRDSCFLNEEYEVDKQGIENVCLSYSWSRFGCPRRSSKMLVVASLLKNWFDQGHKVLLFSQSRRMLTLLERLVQLMKLSYLRMDGTTPISQRHELIRRFNYRSTNNTEHTTSDPCDIFVFLLTTRVGGLGVNLTSANRVLIYDPDWNPTTDLQARERAWRIGQLRDVIVYRLLTSGTIEEKIYQRQIFKQFLTNRILKNPRQQRFFKTNDLQELLSFEGDTDMQDNCETTLYLQSEGMGHTVTDNYSSTTSSNRFDRLAQKQKDKSSQQKHCDLDKAESSSDGDDDDDGDEDETMEDNQEEKDSMMKSTKRKKITDDSVKCSSSSENTNPQDERKIQLRKLAKEISRRISEGCLDKNDPVEFTSPDNNNNNRQNKQKSSSRHYKRNSDNTRGVRVDGKRIKLVAKQCKYDVGDGVDISISRNDHKLSNLDKNITTGLEKDDDFIRTVLTGASSSSSYGNETDSNMLTASLTKKRSVVDQDIREEANRIANEALKSIQRFYKSSRTKSKESTEKNKENVRKVNHKESLKRSHSNHLSSTDKSSKLKEIESQNSSPFLSHITQIVQHDQLLDEMTNPNHIDVSFNQIEANRLASNAIKALQEEVISWQRQQLHLSSSSTQNTEHNFHEVTYPFGQAKNRFLWNPNESTSVSYIQLLQLSGESEDTSEKCYYENSARCHVRFSSELLFSLIRLRKISRESHACNSTDQESVNSSLNPSMQRLCAEIIRILSSSPCVTSEYLSVRFANILNNNNNSEDCKKGLKQSAINSVSNRTATITAQHFRAVLKQLAIRHRAKKQNHPSDKPSRGRLDDIWILRDKFRPVASYLFLHLASVERLNQPNTTI</sequence>
<feature type="region of interest" description="Disordered" evidence="3">
    <location>
        <begin position="834"/>
        <end position="930"/>
    </location>
</feature>
<dbReference type="InterPro" id="IPR014001">
    <property type="entry name" value="Helicase_ATP-bd"/>
</dbReference>
<dbReference type="SMART" id="SM00490">
    <property type="entry name" value="HELICc"/>
    <property type="match status" value="1"/>
</dbReference>
<organism evidence="6 7">
    <name type="scientific">Trichobilharzia regenti</name>
    <name type="common">Nasal bird schistosome</name>
    <dbReference type="NCBI Taxonomy" id="157069"/>
    <lineage>
        <taxon>Eukaryota</taxon>
        <taxon>Metazoa</taxon>
        <taxon>Spiralia</taxon>
        <taxon>Lophotrochozoa</taxon>
        <taxon>Platyhelminthes</taxon>
        <taxon>Trematoda</taxon>
        <taxon>Digenea</taxon>
        <taxon>Strigeidida</taxon>
        <taxon>Schistosomatoidea</taxon>
        <taxon>Schistosomatidae</taxon>
        <taxon>Trichobilharzia</taxon>
    </lineage>
</organism>
<evidence type="ECO:0000256" key="2">
    <source>
        <dbReference type="SAM" id="Coils"/>
    </source>
</evidence>
<dbReference type="InterPro" id="IPR038718">
    <property type="entry name" value="SNF2-like_sf"/>
</dbReference>
<dbReference type="Gene3D" id="3.40.50.10810">
    <property type="entry name" value="Tandem AAA-ATPase domain"/>
    <property type="match status" value="1"/>
</dbReference>
<proteinExistence type="predicted"/>
<dbReference type="Gene3D" id="3.40.50.300">
    <property type="entry name" value="P-loop containing nucleotide triphosphate hydrolases"/>
    <property type="match status" value="1"/>
</dbReference>
<dbReference type="GO" id="GO:0005524">
    <property type="term" value="F:ATP binding"/>
    <property type="evidence" value="ECO:0007669"/>
    <property type="project" value="InterPro"/>
</dbReference>
<dbReference type="WBParaSite" id="TREG1_29990.1">
    <property type="protein sequence ID" value="TREG1_29990.1"/>
    <property type="gene ID" value="TREG1_29990"/>
</dbReference>
<protein>
    <recommendedName>
        <fullName evidence="8">DNA excision repair protein ERCC-6</fullName>
    </recommendedName>
</protein>
<feature type="coiled-coil region" evidence="2">
    <location>
        <begin position="74"/>
        <end position="108"/>
    </location>
</feature>
<dbReference type="CDD" id="cd18793">
    <property type="entry name" value="SF2_C_SNF"/>
    <property type="match status" value="1"/>
</dbReference>
<dbReference type="CDD" id="cd18000">
    <property type="entry name" value="DEXHc_ERCC6"/>
    <property type="match status" value="1"/>
</dbReference>
<dbReference type="Proteomes" id="UP000050795">
    <property type="component" value="Unassembled WGS sequence"/>
</dbReference>
<dbReference type="PROSITE" id="PS51192">
    <property type="entry name" value="HELICASE_ATP_BIND_1"/>
    <property type="match status" value="1"/>
</dbReference>
<dbReference type="GO" id="GO:0005634">
    <property type="term" value="C:nucleus"/>
    <property type="evidence" value="ECO:0007669"/>
    <property type="project" value="TreeGrafter"/>
</dbReference>
<dbReference type="InterPro" id="IPR027417">
    <property type="entry name" value="P-loop_NTPase"/>
</dbReference>
<dbReference type="GO" id="GO:0008094">
    <property type="term" value="F:ATP-dependent activity, acting on DNA"/>
    <property type="evidence" value="ECO:0007669"/>
    <property type="project" value="TreeGrafter"/>
</dbReference>
<dbReference type="GO" id="GO:0016787">
    <property type="term" value="F:hydrolase activity"/>
    <property type="evidence" value="ECO:0007669"/>
    <property type="project" value="UniProtKB-KW"/>
</dbReference>
<feature type="compositionally biased region" description="Basic and acidic residues" evidence="3">
    <location>
        <begin position="1100"/>
        <end position="1122"/>
    </location>
</feature>
<dbReference type="InterPro" id="IPR050496">
    <property type="entry name" value="SNF2_RAD54_helicase_repair"/>
</dbReference>
<keyword evidence="1" id="KW-0378">Hydrolase</keyword>
<dbReference type="SUPFAM" id="SSF52540">
    <property type="entry name" value="P-loop containing nucleoside triphosphate hydrolases"/>
    <property type="match status" value="2"/>
</dbReference>
<evidence type="ECO:0000313" key="6">
    <source>
        <dbReference type="Proteomes" id="UP000050795"/>
    </source>
</evidence>
<keyword evidence="2" id="KW-0175">Coiled coil</keyword>
<name>A0AA85JK91_TRIRE</name>
<dbReference type="PANTHER" id="PTHR45629:SF7">
    <property type="entry name" value="DNA EXCISION REPAIR PROTEIN ERCC-6-RELATED"/>
    <property type="match status" value="1"/>
</dbReference>
<reference evidence="7" key="2">
    <citation type="submission" date="2023-11" db="UniProtKB">
        <authorList>
            <consortium name="WormBaseParasite"/>
        </authorList>
    </citation>
    <scope>IDENTIFICATION</scope>
</reference>
<evidence type="ECO:0008006" key="8">
    <source>
        <dbReference type="Google" id="ProtNLM"/>
    </source>
</evidence>
<keyword evidence="6" id="KW-1185">Reference proteome</keyword>
<accession>A0AA85JK91</accession>
<evidence type="ECO:0000313" key="7">
    <source>
        <dbReference type="WBParaSite" id="TREG1_29990.1"/>
    </source>
</evidence>
<evidence type="ECO:0000259" key="4">
    <source>
        <dbReference type="PROSITE" id="PS51192"/>
    </source>
</evidence>
<dbReference type="InterPro" id="IPR001650">
    <property type="entry name" value="Helicase_C-like"/>
</dbReference>
<evidence type="ECO:0000256" key="1">
    <source>
        <dbReference type="ARBA" id="ARBA00022801"/>
    </source>
</evidence>
<reference evidence="6" key="1">
    <citation type="submission" date="2022-06" db="EMBL/GenBank/DDBJ databases">
        <authorList>
            <person name="Berger JAMES D."/>
            <person name="Berger JAMES D."/>
        </authorList>
    </citation>
    <scope>NUCLEOTIDE SEQUENCE [LARGE SCALE GENOMIC DNA]</scope>
</reference>
<feature type="compositionally biased region" description="Acidic residues" evidence="3">
    <location>
        <begin position="875"/>
        <end position="894"/>
    </location>
</feature>
<dbReference type="SMART" id="SM00487">
    <property type="entry name" value="DEXDc"/>
    <property type="match status" value="1"/>
</dbReference>
<feature type="domain" description="Helicase ATP-binding" evidence="4">
    <location>
        <begin position="286"/>
        <end position="476"/>
    </location>
</feature>